<protein>
    <recommendedName>
        <fullName evidence="6">Carboxylic ester hydrolase</fullName>
        <ecNumber evidence="6">3.1.1.-</ecNumber>
    </recommendedName>
</protein>
<dbReference type="PROSITE" id="PS00122">
    <property type="entry name" value="CARBOXYLESTERASE_B_1"/>
    <property type="match status" value="1"/>
</dbReference>
<dbReference type="KEGG" id="tca:658803"/>
<evidence type="ECO:0000256" key="3">
    <source>
        <dbReference type="ARBA" id="ARBA00022801"/>
    </source>
</evidence>
<dbReference type="eggNOG" id="KOG1516">
    <property type="taxonomic scope" value="Eukaryota"/>
</dbReference>
<reference evidence="8 9" key="2">
    <citation type="journal article" date="2010" name="Nucleic Acids Res.">
        <title>BeetleBase in 2010: revisions to provide comprehensive genomic information for Tribolium castaneum.</title>
        <authorList>
            <person name="Kim H.S."/>
            <person name="Murphy T."/>
            <person name="Xia J."/>
            <person name="Caragea D."/>
            <person name="Park Y."/>
            <person name="Beeman R.W."/>
            <person name="Lorenzen M.D."/>
            <person name="Butcher S."/>
            <person name="Manak J.R."/>
            <person name="Brown S.J."/>
        </authorList>
    </citation>
    <scope>GENOME REANNOTATION</scope>
    <source>
        <strain evidence="8 9">Georgia GA2</strain>
    </source>
</reference>
<sequence>MKPILWSYIGVLLINEGLCCIFLRLNEGVIKGRIATVPKSTKQFYAFQEIPYAAPPIGKLRFQPPVPVSGWDKVLDTTKNTKICYQIGINSTQENEDCLYLNVYTPKLPSSTSSTSLPVMVFFHGGAFAIGDSKYSSYGPQFLVNHEVVLVTLNYRLGVFGFLSTQDKVIPGNNGLKDQLLALQWVRKNIHLFGGNSSQVTIFGQSAGAASVGYHLVSKKSRGLYRAAIMESSSVLNSFGYQRNAKHFAQKIASYINASVTEEATSEEIFRVMLRASSTEIDAAADKIASEESYNSAQLFQGYYFAPVIEPDHENAFLTEKMFKILDRGGGAKVPVIVGINSEESLSRNTDINFLKRLMKLYDDDLKALVPNNMNIVDENAKVEAGKLIRKLYSGEDLLQNVAAAGIRYMSDTSFTRAVIKFASLQSKYSDVYFYQFSYDGQVGNISVTVEGAERVGHNEELSYLWRIRTEATNNDLSAFSQNDFTTQHRLLKLWTNFAKTLNPTPEKTELFQNVIWPKVLPDNDFPYLDIDENLQVKNYPKNESFRGWERIYEQYGNGNYDTY</sequence>
<dbReference type="InterPro" id="IPR019826">
    <property type="entry name" value="Carboxylesterase_B_AS"/>
</dbReference>
<keyword evidence="3 6" id="KW-0378">Hydrolase</keyword>
<dbReference type="GO" id="GO:0052689">
    <property type="term" value="F:carboxylic ester hydrolase activity"/>
    <property type="evidence" value="ECO:0007669"/>
    <property type="project" value="UniProtKB-KW"/>
</dbReference>
<keyword evidence="4" id="KW-1015">Disulfide bond</keyword>
<dbReference type="PANTHER" id="PTHR43142">
    <property type="entry name" value="CARBOXYLIC ESTER HYDROLASE"/>
    <property type="match status" value="1"/>
</dbReference>
<dbReference type="EC" id="3.1.1.-" evidence="6"/>
<dbReference type="PROSITE" id="PS00941">
    <property type="entry name" value="CARBOXYLESTERASE_B_2"/>
    <property type="match status" value="1"/>
</dbReference>
<dbReference type="ESTHER" id="trica-d2a5y5">
    <property type="family name" value="Carb_B_Arthropoda"/>
</dbReference>
<dbReference type="InterPro" id="IPR029058">
    <property type="entry name" value="AB_hydrolase_fold"/>
</dbReference>
<gene>
    <name evidence="8" type="primary">AUGUSTUS-3.0.2_15089</name>
    <name evidence="8" type="ORF">TcasGA2_TC015089</name>
</gene>
<organism evidence="8 9">
    <name type="scientific">Tribolium castaneum</name>
    <name type="common">Red flour beetle</name>
    <dbReference type="NCBI Taxonomy" id="7070"/>
    <lineage>
        <taxon>Eukaryota</taxon>
        <taxon>Metazoa</taxon>
        <taxon>Ecdysozoa</taxon>
        <taxon>Arthropoda</taxon>
        <taxon>Hexapoda</taxon>
        <taxon>Insecta</taxon>
        <taxon>Pterygota</taxon>
        <taxon>Neoptera</taxon>
        <taxon>Endopterygota</taxon>
        <taxon>Coleoptera</taxon>
        <taxon>Polyphaga</taxon>
        <taxon>Cucujiformia</taxon>
        <taxon>Tenebrionidae</taxon>
        <taxon>Tenebrionidae incertae sedis</taxon>
        <taxon>Tribolium</taxon>
    </lineage>
</organism>
<keyword evidence="9" id="KW-1185">Reference proteome</keyword>
<dbReference type="InterPro" id="IPR019819">
    <property type="entry name" value="Carboxylesterase_B_CS"/>
</dbReference>
<evidence type="ECO:0000313" key="9">
    <source>
        <dbReference type="Proteomes" id="UP000007266"/>
    </source>
</evidence>
<evidence type="ECO:0000256" key="2">
    <source>
        <dbReference type="ARBA" id="ARBA00022487"/>
    </source>
</evidence>
<evidence type="ECO:0000259" key="7">
    <source>
        <dbReference type="Pfam" id="PF00135"/>
    </source>
</evidence>
<accession>D2A5Y5</accession>
<feature type="domain" description="Carboxylesterase type B" evidence="7">
    <location>
        <begin position="24"/>
        <end position="549"/>
    </location>
</feature>
<name>D2A5Y5_TRICA</name>
<keyword evidence="2" id="KW-0719">Serine esterase</keyword>
<comment type="similarity">
    <text evidence="1 6">Belongs to the type-B carboxylesterase/lipase family.</text>
</comment>
<reference evidence="8 9" key="1">
    <citation type="journal article" date="2008" name="Nature">
        <title>The genome of the model beetle and pest Tribolium castaneum.</title>
        <authorList>
            <consortium name="Tribolium Genome Sequencing Consortium"/>
            <person name="Richards S."/>
            <person name="Gibbs R.A."/>
            <person name="Weinstock G.M."/>
            <person name="Brown S.J."/>
            <person name="Denell R."/>
            <person name="Beeman R.W."/>
            <person name="Gibbs R."/>
            <person name="Beeman R.W."/>
            <person name="Brown S.J."/>
            <person name="Bucher G."/>
            <person name="Friedrich M."/>
            <person name="Grimmelikhuijzen C.J."/>
            <person name="Klingler M."/>
            <person name="Lorenzen M."/>
            <person name="Richards S."/>
            <person name="Roth S."/>
            <person name="Schroder R."/>
            <person name="Tautz D."/>
            <person name="Zdobnov E.M."/>
            <person name="Muzny D."/>
            <person name="Gibbs R.A."/>
            <person name="Weinstock G.M."/>
            <person name="Attaway T."/>
            <person name="Bell S."/>
            <person name="Buhay C.J."/>
            <person name="Chandrabose M.N."/>
            <person name="Chavez D."/>
            <person name="Clerk-Blankenburg K.P."/>
            <person name="Cree A."/>
            <person name="Dao M."/>
            <person name="Davis C."/>
            <person name="Chacko J."/>
            <person name="Dinh H."/>
            <person name="Dugan-Rocha S."/>
            <person name="Fowler G."/>
            <person name="Garner T.T."/>
            <person name="Garnes J."/>
            <person name="Gnirke A."/>
            <person name="Hawes A."/>
            <person name="Hernandez J."/>
            <person name="Hines S."/>
            <person name="Holder M."/>
            <person name="Hume J."/>
            <person name="Jhangiani S.N."/>
            <person name="Joshi V."/>
            <person name="Khan Z.M."/>
            <person name="Jackson L."/>
            <person name="Kovar C."/>
            <person name="Kowis A."/>
            <person name="Lee S."/>
            <person name="Lewis L.R."/>
            <person name="Margolis J."/>
            <person name="Morgan M."/>
            <person name="Nazareth L.V."/>
            <person name="Nguyen N."/>
            <person name="Okwuonu G."/>
            <person name="Parker D."/>
            <person name="Richards S."/>
            <person name="Ruiz S.J."/>
            <person name="Santibanez J."/>
            <person name="Savard J."/>
            <person name="Scherer S.E."/>
            <person name="Schneider B."/>
            <person name="Sodergren E."/>
            <person name="Tautz D."/>
            <person name="Vattahil S."/>
            <person name="Villasana D."/>
            <person name="White C.S."/>
            <person name="Wright R."/>
            <person name="Park Y."/>
            <person name="Beeman R.W."/>
            <person name="Lord J."/>
            <person name="Oppert B."/>
            <person name="Lorenzen M."/>
            <person name="Brown S."/>
            <person name="Wang L."/>
            <person name="Savard J."/>
            <person name="Tautz D."/>
            <person name="Richards S."/>
            <person name="Weinstock G."/>
            <person name="Gibbs R.A."/>
            <person name="Liu Y."/>
            <person name="Worley K."/>
            <person name="Weinstock G."/>
            <person name="Elsik C.G."/>
            <person name="Reese J.T."/>
            <person name="Elhaik E."/>
            <person name="Landan G."/>
            <person name="Graur D."/>
            <person name="Arensburger P."/>
            <person name="Atkinson P."/>
            <person name="Beeman R.W."/>
            <person name="Beidler J."/>
            <person name="Brown S.J."/>
            <person name="Demuth J.P."/>
            <person name="Drury D.W."/>
            <person name="Du Y.Z."/>
            <person name="Fujiwara H."/>
            <person name="Lorenzen M."/>
            <person name="Maselli V."/>
            <person name="Osanai M."/>
            <person name="Park Y."/>
            <person name="Robertson H.M."/>
            <person name="Tu Z."/>
            <person name="Wang J.J."/>
            <person name="Wang S."/>
            <person name="Richards S."/>
            <person name="Song H."/>
            <person name="Zhang L."/>
            <person name="Sodergren E."/>
            <person name="Werner D."/>
            <person name="Stanke M."/>
            <person name="Morgenstern B."/>
            <person name="Solovyev V."/>
            <person name="Kosarev P."/>
            <person name="Brown G."/>
            <person name="Chen H.C."/>
            <person name="Ermolaeva O."/>
            <person name="Hlavina W."/>
            <person name="Kapustin Y."/>
            <person name="Kiryutin B."/>
            <person name="Kitts P."/>
            <person name="Maglott D."/>
            <person name="Pruitt K."/>
            <person name="Sapojnikov V."/>
            <person name="Souvorov A."/>
            <person name="Mackey A.J."/>
            <person name="Waterhouse R.M."/>
            <person name="Wyder S."/>
            <person name="Zdobnov E.M."/>
            <person name="Zdobnov E.M."/>
            <person name="Wyder S."/>
            <person name="Kriventseva E.V."/>
            <person name="Kadowaki T."/>
            <person name="Bork P."/>
            <person name="Aranda M."/>
            <person name="Bao R."/>
            <person name="Beermann A."/>
            <person name="Berns N."/>
            <person name="Bolognesi R."/>
            <person name="Bonneton F."/>
            <person name="Bopp D."/>
            <person name="Brown S.J."/>
            <person name="Bucher G."/>
            <person name="Butts T."/>
            <person name="Chaumot A."/>
            <person name="Denell R.E."/>
            <person name="Ferrier D.E."/>
            <person name="Friedrich M."/>
            <person name="Gordon C.M."/>
            <person name="Jindra M."/>
            <person name="Klingler M."/>
            <person name="Lan Q."/>
            <person name="Lattorff H.M."/>
            <person name="Laudet V."/>
            <person name="von Levetsow C."/>
            <person name="Liu Z."/>
            <person name="Lutz R."/>
            <person name="Lynch J.A."/>
            <person name="da Fonseca R.N."/>
            <person name="Posnien N."/>
            <person name="Reuter R."/>
            <person name="Roth S."/>
            <person name="Savard J."/>
            <person name="Schinko J.B."/>
            <person name="Schmitt C."/>
            <person name="Schoppmeier M."/>
            <person name="Schroder R."/>
            <person name="Shippy T.D."/>
            <person name="Simonnet F."/>
            <person name="Marques-Souza H."/>
            <person name="Tautz D."/>
            <person name="Tomoyasu Y."/>
            <person name="Trauner J."/>
            <person name="Van der Zee M."/>
            <person name="Vervoort M."/>
            <person name="Wittkopp N."/>
            <person name="Wimmer E.A."/>
            <person name="Yang X."/>
            <person name="Jones A.K."/>
            <person name="Sattelle D.B."/>
            <person name="Ebert P.R."/>
            <person name="Nelson D."/>
            <person name="Scott J.G."/>
            <person name="Beeman R.W."/>
            <person name="Muthukrishnan S."/>
            <person name="Kramer K.J."/>
            <person name="Arakane Y."/>
            <person name="Beeman R.W."/>
            <person name="Zhu Q."/>
            <person name="Hogenkamp D."/>
            <person name="Dixit R."/>
            <person name="Oppert B."/>
            <person name="Jiang H."/>
            <person name="Zou Z."/>
            <person name="Marshall J."/>
            <person name="Elpidina E."/>
            <person name="Vinokurov K."/>
            <person name="Oppert C."/>
            <person name="Zou Z."/>
            <person name="Evans J."/>
            <person name="Lu Z."/>
            <person name="Zhao P."/>
            <person name="Sumathipala N."/>
            <person name="Altincicek B."/>
            <person name="Vilcinskas A."/>
            <person name="Williams M."/>
            <person name="Hultmark D."/>
            <person name="Hetru C."/>
            <person name="Jiang H."/>
            <person name="Grimmelikhuijzen C.J."/>
            <person name="Hauser F."/>
            <person name="Cazzamali G."/>
            <person name="Williamson M."/>
            <person name="Park Y."/>
            <person name="Li B."/>
            <person name="Tanaka Y."/>
            <person name="Predel R."/>
            <person name="Neupert S."/>
            <person name="Schachtner J."/>
            <person name="Verleyen P."/>
            <person name="Raible F."/>
            <person name="Bork P."/>
            <person name="Friedrich M."/>
            <person name="Walden K.K."/>
            <person name="Robertson H.M."/>
            <person name="Angeli S."/>
            <person name="Foret S."/>
            <person name="Bucher G."/>
            <person name="Schuetz S."/>
            <person name="Maleszka R."/>
            <person name="Wimmer E.A."/>
            <person name="Beeman R.W."/>
            <person name="Lorenzen M."/>
            <person name="Tomoyasu Y."/>
            <person name="Miller S.C."/>
            <person name="Grossmann D."/>
            <person name="Bucher G."/>
        </authorList>
    </citation>
    <scope>NUCLEOTIDE SEQUENCE [LARGE SCALE GENOMIC DNA]</scope>
    <source>
        <strain evidence="8 9">Georgia GA2</strain>
    </source>
</reference>
<dbReference type="HOGENOM" id="CLU_006586_13_2_1"/>
<dbReference type="EMBL" id="KQ971345">
    <property type="protein sequence ID" value="EFA05008.1"/>
    <property type="molecule type" value="Genomic_DNA"/>
</dbReference>
<dbReference type="PANTHER" id="PTHR43142:SF1">
    <property type="entry name" value="CARBOXYLIC ESTER HYDROLASE"/>
    <property type="match status" value="1"/>
</dbReference>
<dbReference type="InterPro" id="IPR002018">
    <property type="entry name" value="CarbesteraseB"/>
</dbReference>
<evidence type="ECO:0000256" key="5">
    <source>
        <dbReference type="ARBA" id="ARBA00023180"/>
    </source>
</evidence>
<dbReference type="AlphaFoldDB" id="D2A5Y5"/>
<evidence type="ECO:0000256" key="6">
    <source>
        <dbReference type="RuleBase" id="RU361235"/>
    </source>
</evidence>
<keyword evidence="5" id="KW-0325">Glycoprotein</keyword>
<dbReference type="FunFam" id="3.40.50.1820:FF:000155">
    <property type="entry name" value="Carboxylic ester hydrolase"/>
    <property type="match status" value="1"/>
</dbReference>
<evidence type="ECO:0000256" key="1">
    <source>
        <dbReference type="ARBA" id="ARBA00005964"/>
    </source>
</evidence>
<dbReference type="PhylomeDB" id="D2A5Y5"/>
<dbReference type="Pfam" id="PF00135">
    <property type="entry name" value="COesterase"/>
    <property type="match status" value="1"/>
</dbReference>
<proteinExistence type="inferred from homology"/>
<dbReference type="OrthoDB" id="19653at2759"/>
<dbReference type="Proteomes" id="UP000007266">
    <property type="component" value="Linkage group 6"/>
</dbReference>
<evidence type="ECO:0000256" key="4">
    <source>
        <dbReference type="ARBA" id="ARBA00023157"/>
    </source>
</evidence>
<dbReference type="OMA" id="EQKECET"/>
<dbReference type="Gene3D" id="3.40.50.1820">
    <property type="entry name" value="alpha/beta hydrolase"/>
    <property type="match status" value="1"/>
</dbReference>
<evidence type="ECO:0000313" key="8">
    <source>
        <dbReference type="EMBL" id="EFA05008.1"/>
    </source>
</evidence>
<dbReference type="InParanoid" id="D2A5Y5"/>
<dbReference type="SUPFAM" id="SSF53474">
    <property type="entry name" value="alpha/beta-Hydrolases"/>
    <property type="match status" value="1"/>
</dbReference>
<dbReference type="STRING" id="7070.D2A5Y5"/>